<dbReference type="PANTHER" id="PTHR33602:SF1">
    <property type="entry name" value="REGULATORY PROTEIN RECX FAMILY PROTEIN"/>
    <property type="match status" value="1"/>
</dbReference>
<sequence length="192" mass="21034">MYEKKADPGPLGVESLMKAALHYLERFAASRDGVRRVLERRVARSDSAENMDAEAVSSAITAVLDRLTDLGYLDDAFFAESRARSLVARGVSARGVRSRLRQKGVSPELVEQAMSDLAADRAGHGEIDPDLTAAVIFARRRRIGPWGDPESRSARRYRDMAALARRGFGTDVIRHILDACNPDDLEAAIGPV</sequence>
<dbReference type="Proteomes" id="UP000076066">
    <property type="component" value="Chromosome"/>
</dbReference>
<evidence type="ECO:0000313" key="8">
    <source>
        <dbReference type="Proteomes" id="UP000076066"/>
    </source>
</evidence>
<comment type="subcellular location">
    <subcellularLocation>
        <location evidence="1 5">Cytoplasm</location>
    </subcellularLocation>
</comment>
<dbReference type="PANTHER" id="PTHR33602">
    <property type="entry name" value="REGULATORY PROTEIN RECX FAMILY PROTEIN"/>
    <property type="match status" value="1"/>
</dbReference>
<dbReference type="Gene3D" id="1.10.10.10">
    <property type="entry name" value="Winged helix-like DNA-binding domain superfamily/Winged helix DNA-binding domain"/>
    <property type="match status" value="1"/>
</dbReference>
<accession>A0A143DC50</accession>
<reference evidence="7 8" key="1">
    <citation type="submission" date="2016-02" db="EMBL/GenBank/DDBJ databases">
        <title>Complete Genome of H5569, the type strain of the newly described species Haematospirillium jordaniae.</title>
        <authorList>
            <person name="Nicholson A.C."/>
            <person name="Humrighouse B.W."/>
            <person name="Loparov V."/>
            <person name="McQuiston J.R."/>
        </authorList>
    </citation>
    <scope>NUCLEOTIDE SEQUENCE [LARGE SCALE GENOMIC DNA]</scope>
    <source>
        <strain evidence="7 8">H5569</strain>
    </source>
</reference>
<dbReference type="OrthoDB" id="5507982at2"/>
<keyword evidence="8" id="KW-1185">Reference proteome</keyword>
<dbReference type="STRING" id="1549855.AY555_02100"/>
<dbReference type="GO" id="GO:0005737">
    <property type="term" value="C:cytoplasm"/>
    <property type="evidence" value="ECO:0007669"/>
    <property type="project" value="UniProtKB-SubCell"/>
</dbReference>
<feature type="domain" description="RecX second three-helical" evidence="6">
    <location>
        <begin position="74"/>
        <end position="114"/>
    </location>
</feature>
<evidence type="ECO:0000256" key="4">
    <source>
        <dbReference type="ARBA" id="ARBA00022490"/>
    </source>
</evidence>
<dbReference type="EMBL" id="CP014525">
    <property type="protein sequence ID" value="AMW34169.1"/>
    <property type="molecule type" value="Genomic_DNA"/>
</dbReference>
<dbReference type="KEGG" id="hjo:AY555_02100"/>
<evidence type="ECO:0000256" key="3">
    <source>
        <dbReference type="ARBA" id="ARBA00018111"/>
    </source>
</evidence>
<evidence type="ECO:0000259" key="6">
    <source>
        <dbReference type="Pfam" id="PF02631"/>
    </source>
</evidence>
<protein>
    <recommendedName>
        <fullName evidence="3 5">Regulatory protein RecX</fullName>
    </recommendedName>
</protein>
<evidence type="ECO:0000256" key="2">
    <source>
        <dbReference type="ARBA" id="ARBA00009695"/>
    </source>
</evidence>
<dbReference type="InterPro" id="IPR003783">
    <property type="entry name" value="Regulatory_RecX"/>
</dbReference>
<dbReference type="HAMAP" id="MF_01114">
    <property type="entry name" value="RecX"/>
    <property type="match status" value="1"/>
</dbReference>
<gene>
    <name evidence="5" type="primary">recX</name>
    <name evidence="7" type="ORF">AY555_02100</name>
</gene>
<proteinExistence type="inferred from homology"/>
<dbReference type="InterPro" id="IPR053924">
    <property type="entry name" value="RecX_HTH_2nd"/>
</dbReference>
<dbReference type="AlphaFoldDB" id="A0A143DC50"/>
<comment type="function">
    <text evidence="5">Modulates RecA activity.</text>
</comment>
<dbReference type="GO" id="GO:0006282">
    <property type="term" value="P:regulation of DNA repair"/>
    <property type="evidence" value="ECO:0007669"/>
    <property type="project" value="UniProtKB-UniRule"/>
</dbReference>
<dbReference type="InterPro" id="IPR036388">
    <property type="entry name" value="WH-like_DNA-bd_sf"/>
</dbReference>
<name>A0A143DC50_9PROT</name>
<evidence type="ECO:0000256" key="5">
    <source>
        <dbReference type="HAMAP-Rule" id="MF_01114"/>
    </source>
</evidence>
<dbReference type="GeneID" id="53315944"/>
<comment type="similarity">
    <text evidence="2 5">Belongs to the RecX family.</text>
</comment>
<dbReference type="RefSeq" id="WP_066132806.1">
    <property type="nucleotide sequence ID" value="NZ_CP014525.1"/>
</dbReference>
<evidence type="ECO:0000256" key="1">
    <source>
        <dbReference type="ARBA" id="ARBA00004496"/>
    </source>
</evidence>
<organism evidence="7 8">
    <name type="scientific">Haematospirillum jordaniae</name>
    <dbReference type="NCBI Taxonomy" id="1549855"/>
    <lineage>
        <taxon>Bacteria</taxon>
        <taxon>Pseudomonadati</taxon>
        <taxon>Pseudomonadota</taxon>
        <taxon>Alphaproteobacteria</taxon>
        <taxon>Rhodospirillales</taxon>
        <taxon>Novispirillaceae</taxon>
        <taxon>Haematospirillum</taxon>
    </lineage>
</organism>
<evidence type="ECO:0000313" key="7">
    <source>
        <dbReference type="EMBL" id="AMW34169.1"/>
    </source>
</evidence>
<keyword evidence="4 5" id="KW-0963">Cytoplasm</keyword>
<dbReference type="Pfam" id="PF02631">
    <property type="entry name" value="RecX_HTH2"/>
    <property type="match status" value="1"/>
</dbReference>